<evidence type="ECO:0000313" key="1">
    <source>
        <dbReference type="EMBL" id="SUZ71634.1"/>
    </source>
</evidence>
<dbReference type="AlphaFoldDB" id="A0A381PYB2"/>
<accession>A0A381PYB2</accession>
<gene>
    <name evidence="1" type="ORF">METZ01_LOCUS24488</name>
</gene>
<name>A0A381PYB2_9ZZZZ</name>
<organism evidence="1">
    <name type="scientific">marine metagenome</name>
    <dbReference type="NCBI Taxonomy" id="408172"/>
    <lineage>
        <taxon>unclassified sequences</taxon>
        <taxon>metagenomes</taxon>
        <taxon>ecological metagenomes</taxon>
    </lineage>
</organism>
<dbReference type="EMBL" id="UINC01001127">
    <property type="protein sequence ID" value="SUZ71634.1"/>
    <property type="molecule type" value="Genomic_DNA"/>
</dbReference>
<proteinExistence type="predicted"/>
<reference evidence="1" key="1">
    <citation type="submission" date="2018-05" db="EMBL/GenBank/DDBJ databases">
        <authorList>
            <person name="Lanie J.A."/>
            <person name="Ng W.-L."/>
            <person name="Kazmierczak K.M."/>
            <person name="Andrzejewski T.M."/>
            <person name="Davidsen T.M."/>
            <person name="Wayne K.J."/>
            <person name="Tettelin H."/>
            <person name="Glass J.I."/>
            <person name="Rusch D."/>
            <person name="Podicherti R."/>
            <person name="Tsui H.-C.T."/>
            <person name="Winkler M.E."/>
        </authorList>
    </citation>
    <scope>NUCLEOTIDE SEQUENCE</scope>
</reference>
<feature type="non-terminal residue" evidence="1">
    <location>
        <position position="1"/>
    </location>
</feature>
<sequence length="31" mass="3609">VFDPAEMKSCNRVISFRAKQKNFHILNTNSI</sequence>
<protein>
    <submittedName>
        <fullName evidence="1">Uncharacterized protein</fullName>
    </submittedName>
</protein>